<sequence>MLREFTCIICPNGCEIRAEIGEKENGAVEILSIEGAACKKGSAYVEQELKDPQRNIATSVLVKGGILPLASVRLTSPIPKCRIFDAMAEIRKCTLTAPVEAGTVVIHTLLGYDTDVIVTKEIPVSAEK</sequence>
<evidence type="ECO:0000313" key="1">
    <source>
        <dbReference type="EMBL" id="KMW13291.1"/>
    </source>
</evidence>
<evidence type="ECO:0000313" key="2">
    <source>
        <dbReference type="Proteomes" id="UP000037392"/>
    </source>
</evidence>
<accession>A0A0J9BMJ4</accession>
<reference evidence="1 2" key="1">
    <citation type="submission" date="2011-04" db="EMBL/GenBank/DDBJ databases">
        <title>The Genome Sequence of Clostridium citroniae WAL-19142.</title>
        <authorList>
            <consortium name="The Broad Institute Genome Sequencing Platform"/>
            <person name="Earl A."/>
            <person name="Ward D."/>
            <person name="Feldgarden M."/>
            <person name="Gevers D."/>
            <person name="Warren Y.A."/>
            <person name="Tyrrell K.L."/>
            <person name="Citron D.M."/>
            <person name="Goldstein E.J."/>
            <person name="Daigneault M."/>
            <person name="Allen-Vercoe E."/>
            <person name="Young S.K."/>
            <person name="Zeng Q."/>
            <person name="Gargeya S."/>
            <person name="Fitzgerald M."/>
            <person name="Haas B."/>
            <person name="Abouelleil A."/>
            <person name="Alvarado L."/>
            <person name="Arachchi H.M."/>
            <person name="Berlin A."/>
            <person name="Brown A."/>
            <person name="Chapman S.B."/>
            <person name="Chen Z."/>
            <person name="Dunbar C."/>
            <person name="Freedman E."/>
            <person name="Gearin G."/>
            <person name="Gellesch M."/>
            <person name="Goldberg J."/>
            <person name="Griggs A."/>
            <person name="Gujja S."/>
            <person name="Heilman E.R."/>
            <person name="Heiman D."/>
            <person name="Howarth C."/>
            <person name="Larson L."/>
            <person name="Lui A."/>
            <person name="MacDonald P.J."/>
            <person name="Mehta T."/>
            <person name="Montmayeur A."/>
            <person name="Murphy C."/>
            <person name="Neiman D."/>
            <person name="Pearson M."/>
            <person name="Priest M."/>
            <person name="Roberts A."/>
            <person name="Saif S."/>
            <person name="Shea T."/>
            <person name="Shenoy N."/>
            <person name="Sisk P."/>
            <person name="Stolte C."/>
            <person name="Sykes S."/>
            <person name="White J."/>
            <person name="Yandava C."/>
            <person name="Wortman J."/>
            <person name="Nusbaum C."/>
            <person name="Birren B."/>
        </authorList>
    </citation>
    <scope>NUCLEOTIDE SEQUENCE [LARGE SCALE GENOMIC DNA]</scope>
    <source>
        <strain evidence="1 2">WAL-19142</strain>
    </source>
</reference>
<dbReference type="PANTHER" id="PTHR39450">
    <property type="entry name" value="MOLYBDOPTERIN OXIDOREDUCTASE, 4FE-4S CLUSTER-BINDING SUBUNIT"/>
    <property type="match status" value="1"/>
</dbReference>
<evidence type="ECO:0008006" key="3">
    <source>
        <dbReference type="Google" id="ProtNLM"/>
    </source>
</evidence>
<dbReference type="Gene3D" id="3.10.530.10">
    <property type="entry name" value="CPE0013-like"/>
    <property type="match status" value="1"/>
</dbReference>
<dbReference type="OrthoDB" id="9811531at2"/>
<dbReference type="Pfam" id="PF07892">
    <property type="entry name" value="DUF1667"/>
    <property type="match status" value="1"/>
</dbReference>
<dbReference type="InterPro" id="IPR012460">
    <property type="entry name" value="DUF1667"/>
</dbReference>
<organism evidence="1 2">
    <name type="scientific">[Clostridium] citroniae WAL-19142</name>
    <dbReference type="NCBI Taxonomy" id="742734"/>
    <lineage>
        <taxon>Bacteria</taxon>
        <taxon>Bacillati</taxon>
        <taxon>Bacillota</taxon>
        <taxon>Clostridia</taxon>
        <taxon>Lachnospirales</taxon>
        <taxon>Lachnospiraceae</taxon>
        <taxon>Enterocloster</taxon>
    </lineage>
</organism>
<dbReference type="AlphaFoldDB" id="A0A0J9BMJ4"/>
<protein>
    <recommendedName>
        <fullName evidence="3">4Fe-4S Mo/W bis-MGD-type domain-containing protein</fullName>
    </recommendedName>
</protein>
<dbReference type="RefSeq" id="WP_045092943.1">
    <property type="nucleotide sequence ID" value="NZ_KQ235875.1"/>
</dbReference>
<dbReference type="EMBL" id="ADLK01000045">
    <property type="protein sequence ID" value="KMW13291.1"/>
    <property type="molecule type" value="Genomic_DNA"/>
</dbReference>
<gene>
    <name evidence="1" type="ORF">HMPREF9470_00212</name>
</gene>
<dbReference type="PANTHER" id="PTHR39450:SF1">
    <property type="entry name" value="DUF1667 DOMAIN-CONTAINING PROTEIN"/>
    <property type="match status" value="1"/>
</dbReference>
<dbReference type="Proteomes" id="UP000037392">
    <property type="component" value="Unassembled WGS sequence"/>
</dbReference>
<dbReference type="GeneID" id="93163692"/>
<dbReference type="PATRIC" id="fig|742734.4.peg.231"/>
<name>A0A0J9BMJ4_9FIRM</name>
<comment type="caution">
    <text evidence="1">The sequence shown here is derived from an EMBL/GenBank/DDBJ whole genome shotgun (WGS) entry which is preliminary data.</text>
</comment>
<proteinExistence type="predicted"/>
<dbReference type="InterPro" id="IPR036593">
    <property type="entry name" value="CPE0013-like_sf"/>
</dbReference>
<dbReference type="SUPFAM" id="SSF160148">
    <property type="entry name" value="CPE0013-like"/>
    <property type="match status" value="1"/>
</dbReference>